<evidence type="ECO:0000313" key="3">
    <source>
        <dbReference type="Proteomes" id="UP000663843"/>
    </source>
</evidence>
<sequence length="133" mass="14902">MEASANSNNKDNALQLLQALERRIAQQDKYFNQLNERLERMEKRIELCGRTAYARTSNSNIRGFRQPLHPISLPNGDDVPKGQFPLNQGDFLELTDQSASNLIALYGLVIPDGVPESTGTKLKILADHIGLPW</sequence>
<accession>A0A8H2ZYJ5</accession>
<dbReference type="EMBL" id="CAJMWT010001025">
    <property type="protein sequence ID" value="CAE6373335.1"/>
    <property type="molecule type" value="Genomic_DNA"/>
</dbReference>
<evidence type="ECO:0000313" key="2">
    <source>
        <dbReference type="EMBL" id="CAE6373335.1"/>
    </source>
</evidence>
<proteinExistence type="predicted"/>
<feature type="coiled-coil region" evidence="1">
    <location>
        <begin position="3"/>
        <end position="51"/>
    </location>
</feature>
<organism evidence="2 3">
    <name type="scientific">Rhizoctonia solani</name>
    <dbReference type="NCBI Taxonomy" id="456999"/>
    <lineage>
        <taxon>Eukaryota</taxon>
        <taxon>Fungi</taxon>
        <taxon>Dikarya</taxon>
        <taxon>Basidiomycota</taxon>
        <taxon>Agaricomycotina</taxon>
        <taxon>Agaricomycetes</taxon>
        <taxon>Cantharellales</taxon>
        <taxon>Ceratobasidiaceae</taxon>
        <taxon>Rhizoctonia</taxon>
    </lineage>
</organism>
<evidence type="ECO:0000256" key="1">
    <source>
        <dbReference type="SAM" id="Coils"/>
    </source>
</evidence>
<protein>
    <submittedName>
        <fullName evidence="2">Uncharacterized protein</fullName>
    </submittedName>
</protein>
<keyword evidence="1" id="KW-0175">Coiled coil</keyword>
<name>A0A8H2ZYJ5_9AGAM</name>
<dbReference type="AlphaFoldDB" id="A0A8H2ZYJ5"/>
<comment type="caution">
    <text evidence="2">The sequence shown here is derived from an EMBL/GenBank/DDBJ whole genome shotgun (WGS) entry which is preliminary data.</text>
</comment>
<dbReference type="Proteomes" id="UP000663843">
    <property type="component" value="Unassembled WGS sequence"/>
</dbReference>
<gene>
    <name evidence="2" type="ORF">RDB_LOCUS19689</name>
</gene>
<reference evidence="2" key="1">
    <citation type="submission" date="2021-01" db="EMBL/GenBank/DDBJ databases">
        <authorList>
            <person name="Kaushik A."/>
        </authorList>
    </citation>
    <scope>NUCLEOTIDE SEQUENCE</scope>
    <source>
        <strain evidence="2">AG2-2IIIB</strain>
    </source>
</reference>